<gene>
    <name evidence="15" type="ORF">ASPVEDRAFT_90071</name>
</gene>
<evidence type="ECO:0000256" key="13">
    <source>
        <dbReference type="SAM" id="MobiDB-lite"/>
    </source>
</evidence>
<keyword evidence="9" id="KW-0479">Metal-binding</keyword>
<name>A0A1L9Q516_ASPVE</name>
<keyword evidence="11" id="KW-0460">Magnesium</keyword>
<dbReference type="Pfam" id="PF13023">
    <property type="entry name" value="HD_3"/>
    <property type="match status" value="1"/>
</dbReference>
<dbReference type="GO" id="GO:0005737">
    <property type="term" value="C:cytoplasm"/>
    <property type="evidence" value="ECO:0007669"/>
    <property type="project" value="TreeGrafter"/>
</dbReference>
<dbReference type="STRING" id="1036611.A0A1L9Q516"/>
<accession>A0A1L9Q516</accession>
<dbReference type="PANTHER" id="PTHR11845">
    <property type="entry name" value="5'-DEOXYNUCLEOTIDASE HDDC2"/>
    <property type="match status" value="1"/>
</dbReference>
<comment type="subunit">
    <text evidence="7">Homodimer.</text>
</comment>
<dbReference type="GO" id="GO:0009159">
    <property type="term" value="P:deoxyribonucleoside monophosphate catabolic process"/>
    <property type="evidence" value="ECO:0007669"/>
    <property type="project" value="UniProtKB-ARBA"/>
</dbReference>
<comment type="cofactor">
    <cofactor evidence="3">
        <name>Co(2+)</name>
        <dbReference type="ChEBI" id="CHEBI:48828"/>
    </cofactor>
</comment>
<dbReference type="SUPFAM" id="SSF109604">
    <property type="entry name" value="HD-domain/PDEase-like"/>
    <property type="match status" value="1"/>
</dbReference>
<dbReference type="OrthoDB" id="10254258at2759"/>
<proteinExistence type="inferred from homology"/>
<feature type="region of interest" description="Disordered" evidence="13">
    <location>
        <begin position="1"/>
        <end position="30"/>
    </location>
</feature>
<evidence type="ECO:0000259" key="14">
    <source>
        <dbReference type="SMART" id="SM00471"/>
    </source>
</evidence>
<evidence type="ECO:0000256" key="7">
    <source>
        <dbReference type="ARBA" id="ARBA00011738"/>
    </source>
</evidence>
<keyword evidence="16" id="KW-1185">Reference proteome</keyword>
<evidence type="ECO:0000256" key="11">
    <source>
        <dbReference type="ARBA" id="ARBA00022842"/>
    </source>
</evidence>
<dbReference type="InterPro" id="IPR039356">
    <property type="entry name" value="YfbR/HDDC2"/>
</dbReference>
<dbReference type="InterPro" id="IPR006674">
    <property type="entry name" value="HD_domain"/>
</dbReference>
<dbReference type="EC" id="3.1.3.89" evidence="8"/>
<dbReference type="EMBL" id="KV878141">
    <property type="protein sequence ID" value="OJJ08865.1"/>
    <property type="molecule type" value="Genomic_DNA"/>
</dbReference>
<comment type="similarity">
    <text evidence="6">Belongs to the HDDC2 family.</text>
</comment>
<organism evidence="15 16">
    <name type="scientific">Aspergillus versicolor CBS 583.65</name>
    <dbReference type="NCBI Taxonomy" id="1036611"/>
    <lineage>
        <taxon>Eukaryota</taxon>
        <taxon>Fungi</taxon>
        <taxon>Dikarya</taxon>
        <taxon>Ascomycota</taxon>
        <taxon>Pezizomycotina</taxon>
        <taxon>Eurotiomycetes</taxon>
        <taxon>Eurotiomycetidae</taxon>
        <taxon>Eurotiales</taxon>
        <taxon>Aspergillaceae</taxon>
        <taxon>Aspergillus</taxon>
        <taxon>Aspergillus subgen. Nidulantes</taxon>
    </lineage>
</organism>
<evidence type="ECO:0000256" key="2">
    <source>
        <dbReference type="ARBA" id="ARBA00001936"/>
    </source>
</evidence>
<feature type="domain" description="HD/PDEase" evidence="14">
    <location>
        <begin position="57"/>
        <end position="184"/>
    </location>
</feature>
<evidence type="ECO:0000256" key="1">
    <source>
        <dbReference type="ARBA" id="ARBA00001638"/>
    </source>
</evidence>
<dbReference type="AlphaFoldDB" id="A0A1L9Q516"/>
<dbReference type="PANTHER" id="PTHR11845:SF13">
    <property type="entry name" value="5'-DEOXYNUCLEOTIDASE HDDC2"/>
    <property type="match status" value="1"/>
</dbReference>
<evidence type="ECO:0000256" key="3">
    <source>
        <dbReference type="ARBA" id="ARBA00001941"/>
    </source>
</evidence>
<evidence type="ECO:0000256" key="5">
    <source>
        <dbReference type="ARBA" id="ARBA00004074"/>
    </source>
</evidence>
<sequence>MGSITPSTPEWDPRTVLSTLPNPPPENTSTPIPFFHLLSRLKTTKREGWQQVHLSHHGESIADHMYRMSIMTMFCPPSLATRISIPRCIEMALVHDMAECLVGDITPLNTDITKTEKARREEATMQYITGPLLGSIPGGGGPRGAERMMELFREYEDNNTLEARFVHDVDKLEMVLQTIEYERELGRDLDEFYHVLGRITLPEMREWAEVLIQERRDIAEQRDTYVNGVNELKGVNGVNGHAAQVNGVKTVNGVNGVNGMNGVNGVSGHENGVNGV</sequence>
<dbReference type="Proteomes" id="UP000184073">
    <property type="component" value="Unassembled WGS sequence"/>
</dbReference>
<evidence type="ECO:0000256" key="4">
    <source>
        <dbReference type="ARBA" id="ARBA00001946"/>
    </source>
</evidence>
<evidence type="ECO:0000256" key="10">
    <source>
        <dbReference type="ARBA" id="ARBA00022801"/>
    </source>
</evidence>
<protein>
    <recommendedName>
        <fullName evidence="8">5'-deoxynucleotidase</fullName>
        <ecNumber evidence="8">3.1.3.89</ecNumber>
    </recommendedName>
</protein>
<comment type="catalytic activity">
    <reaction evidence="1">
        <text>a 2'-deoxyribonucleoside 5'-phosphate + H2O = a 2'-deoxyribonucleoside + phosphate</text>
        <dbReference type="Rhea" id="RHEA:36167"/>
        <dbReference type="ChEBI" id="CHEBI:15377"/>
        <dbReference type="ChEBI" id="CHEBI:18274"/>
        <dbReference type="ChEBI" id="CHEBI:43474"/>
        <dbReference type="ChEBI" id="CHEBI:65317"/>
        <dbReference type="EC" id="3.1.3.89"/>
    </reaction>
</comment>
<evidence type="ECO:0000313" key="15">
    <source>
        <dbReference type="EMBL" id="OJJ08865.1"/>
    </source>
</evidence>
<keyword evidence="12" id="KW-0170">Cobalt</keyword>
<dbReference type="InterPro" id="IPR003607">
    <property type="entry name" value="HD/PDEase_dom"/>
</dbReference>
<dbReference type="RefSeq" id="XP_040674627.1">
    <property type="nucleotide sequence ID" value="XM_040818724.1"/>
</dbReference>
<evidence type="ECO:0000313" key="16">
    <source>
        <dbReference type="Proteomes" id="UP000184073"/>
    </source>
</evidence>
<comment type="function">
    <text evidence="5">Catalyzes the dephosphorylation of the nucleoside 5'-monophosphates deoxyadenosine monophosphate (dAMP), deoxycytidine monophosphate (dCMP), deoxyguanosine monophosphate (dGMP) and deoxythymidine monophosphate (dTMP).</text>
</comment>
<dbReference type="GeneID" id="63734235"/>
<dbReference type="GO" id="GO:0046872">
    <property type="term" value="F:metal ion binding"/>
    <property type="evidence" value="ECO:0007669"/>
    <property type="project" value="UniProtKB-KW"/>
</dbReference>
<dbReference type="FunFam" id="1.10.3210.10:FF:000011">
    <property type="entry name" value="HD domain-containing protein 2"/>
    <property type="match status" value="1"/>
</dbReference>
<dbReference type="GO" id="GO:0002953">
    <property type="term" value="F:5'-deoxynucleotidase activity"/>
    <property type="evidence" value="ECO:0007669"/>
    <property type="project" value="UniProtKB-EC"/>
</dbReference>
<dbReference type="Gene3D" id="1.10.3210.10">
    <property type="entry name" value="Hypothetical protein af1432"/>
    <property type="match status" value="1"/>
</dbReference>
<dbReference type="VEuPathDB" id="FungiDB:ASPVEDRAFT_90071"/>
<comment type="cofactor">
    <cofactor evidence="2">
        <name>Mn(2+)</name>
        <dbReference type="ChEBI" id="CHEBI:29035"/>
    </cofactor>
</comment>
<evidence type="ECO:0000256" key="12">
    <source>
        <dbReference type="ARBA" id="ARBA00023285"/>
    </source>
</evidence>
<evidence type="ECO:0000256" key="6">
    <source>
        <dbReference type="ARBA" id="ARBA00009999"/>
    </source>
</evidence>
<dbReference type="SMART" id="SM00471">
    <property type="entry name" value="HDc"/>
    <property type="match status" value="1"/>
</dbReference>
<evidence type="ECO:0000256" key="9">
    <source>
        <dbReference type="ARBA" id="ARBA00022723"/>
    </source>
</evidence>
<reference evidence="16" key="1">
    <citation type="journal article" date="2017" name="Genome Biol.">
        <title>Comparative genomics reveals high biological diversity and specific adaptations in the industrially and medically important fungal genus Aspergillus.</title>
        <authorList>
            <person name="de Vries R.P."/>
            <person name="Riley R."/>
            <person name="Wiebenga A."/>
            <person name="Aguilar-Osorio G."/>
            <person name="Amillis S."/>
            <person name="Uchima C.A."/>
            <person name="Anderluh G."/>
            <person name="Asadollahi M."/>
            <person name="Askin M."/>
            <person name="Barry K."/>
            <person name="Battaglia E."/>
            <person name="Bayram O."/>
            <person name="Benocci T."/>
            <person name="Braus-Stromeyer S.A."/>
            <person name="Caldana C."/>
            <person name="Canovas D."/>
            <person name="Cerqueira G.C."/>
            <person name="Chen F."/>
            <person name="Chen W."/>
            <person name="Choi C."/>
            <person name="Clum A."/>
            <person name="Dos Santos R.A."/>
            <person name="Damasio A.R."/>
            <person name="Diallinas G."/>
            <person name="Emri T."/>
            <person name="Fekete E."/>
            <person name="Flipphi M."/>
            <person name="Freyberg S."/>
            <person name="Gallo A."/>
            <person name="Gournas C."/>
            <person name="Habgood R."/>
            <person name="Hainaut M."/>
            <person name="Harispe M.L."/>
            <person name="Henrissat B."/>
            <person name="Hilden K.S."/>
            <person name="Hope R."/>
            <person name="Hossain A."/>
            <person name="Karabika E."/>
            <person name="Karaffa L."/>
            <person name="Karanyi Z."/>
            <person name="Krasevec N."/>
            <person name="Kuo A."/>
            <person name="Kusch H."/>
            <person name="LaButti K."/>
            <person name="Lagendijk E.L."/>
            <person name="Lapidus A."/>
            <person name="Levasseur A."/>
            <person name="Lindquist E."/>
            <person name="Lipzen A."/>
            <person name="Logrieco A.F."/>
            <person name="MacCabe A."/>
            <person name="Maekelae M.R."/>
            <person name="Malavazi I."/>
            <person name="Melin P."/>
            <person name="Meyer V."/>
            <person name="Mielnichuk N."/>
            <person name="Miskei M."/>
            <person name="Molnar A.P."/>
            <person name="Mule G."/>
            <person name="Ngan C.Y."/>
            <person name="Orejas M."/>
            <person name="Orosz E."/>
            <person name="Ouedraogo J.P."/>
            <person name="Overkamp K.M."/>
            <person name="Park H.-S."/>
            <person name="Perrone G."/>
            <person name="Piumi F."/>
            <person name="Punt P.J."/>
            <person name="Ram A.F."/>
            <person name="Ramon A."/>
            <person name="Rauscher S."/>
            <person name="Record E."/>
            <person name="Riano-Pachon D.M."/>
            <person name="Robert V."/>
            <person name="Roehrig J."/>
            <person name="Ruller R."/>
            <person name="Salamov A."/>
            <person name="Salih N.S."/>
            <person name="Samson R.A."/>
            <person name="Sandor E."/>
            <person name="Sanguinetti M."/>
            <person name="Schuetze T."/>
            <person name="Sepcic K."/>
            <person name="Shelest E."/>
            <person name="Sherlock G."/>
            <person name="Sophianopoulou V."/>
            <person name="Squina F.M."/>
            <person name="Sun H."/>
            <person name="Susca A."/>
            <person name="Todd R.B."/>
            <person name="Tsang A."/>
            <person name="Unkles S.E."/>
            <person name="van de Wiele N."/>
            <person name="van Rossen-Uffink D."/>
            <person name="Oliveira J.V."/>
            <person name="Vesth T.C."/>
            <person name="Visser J."/>
            <person name="Yu J.-H."/>
            <person name="Zhou M."/>
            <person name="Andersen M.R."/>
            <person name="Archer D.B."/>
            <person name="Baker S.E."/>
            <person name="Benoit I."/>
            <person name="Brakhage A.A."/>
            <person name="Braus G.H."/>
            <person name="Fischer R."/>
            <person name="Frisvad J.C."/>
            <person name="Goldman G.H."/>
            <person name="Houbraken J."/>
            <person name="Oakley B."/>
            <person name="Pocsi I."/>
            <person name="Scazzocchio C."/>
            <person name="Seiboth B."/>
            <person name="vanKuyk P.A."/>
            <person name="Wortman J."/>
            <person name="Dyer P.S."/>
            <person name="Grigoriev I.V."/>
        </authorList>
    </citation>
    <scope>NUCLEOTIDE SEQUENCE [LARGE SCALE GENOMIC DNA]</scope>
    <source>
        <strain evidence="16">CBS 583.65</strain>
    </source>
</reference>
<evidence type="ECO:0000256" key="8">
    <source>
        <dbReference type="ARBA" id="ARBA00012964"/>
    </source>
</evidence>
<comment type="cofactor">
    <cofactor evidence="4">
        <name>Mg(2+)</name>
        <dbReference type="ChEBI" id="CHEBI:18420"/>
    </cofactor>
</comment>
<keyword evidence="10" id="KW-0378">Hydrolase</keyword>